<name>A0A8D8CGH0_CULPI</name>
<dbReference type="AlphaFoldDB" id="A0A8D8CGH0"/>
<organism evidence="1">
    <name type="scientific">Culex pipiens</name>
    <name type="common">House mosquito</name>
    <dbReference type="NCBI Taxonomy" id="7175"/>
    <lineage>
        <taxon>Eukaryota</taxon>
        <taxon>Metazoa</taxon>
        <taxon>Ecdysozoa</taxon>
        <taxon>Arthropoda</taxon>
        <taxon>Hexapoda</taxon>
        <taxon>Insecta</taxon>
        <taxon>Pterygota</taxon>
        <taxon>Neoptera</taxon>
        <taxon>Endopterygota</taxon>
        <taxon>Diptera</taxon>
        <taxon>Nematocera</taxon>
        <taxon>Culicoidea</taxon>
        <taxon>Culicidae</taxon>
        <taxon>Culicinae</taxon>
        <taxon>Culicini</taxon>
        <taxon>Culex</taxon>
        <taxon>Culex</taxon>
    </lineage>
</organism>
<proteinExistence type="predicted"/>
<sequence>MLRTIGAVGPLGGWTVLQNKQFSQCLMPRKQQLYLEDLRLYTVHQIIRCKTTRRRFEQLVFRNFRHFLMAIFKRFLDDGLEISFFAKCLDQQLLEGIFVNCIVFYQTQLFGRAVRNALWKYWKILLCNTFFNNCFIDHIRSRAAIIRALGSFQHKARWVRFSTMS</sequence>
<evidence type="ECO:0000313" key="1">
    <source>
        <dbReference type="EMBL" id="CAG6492857.1"/>
    </source>
</evidence>
<reference evidence="1" key="1">
    <citation type="submission" date="2021-05" db="EMBL/GenBank/DDBJ databases">
        <authorList>
            <person name="Alioto T."/>
            <person name="Alioto T."/>
            <person name="Gomez Garrido J."/>
        </authorList>
    </citation>
    <scope>NUCLEOTIDE SEQUENCE</scope>
</reference>
<dbReference type="EMBL" id="HBUE01122080">
    <property type="protein sequence ID" value="CAG6492857.1"/>
    <property type="molecule type" value="Transcribed_RNA"/>
</dbReference>
<protein>
    <submittedName>
        <fullName evidence="1">(northern house mosquito) hypothetical protein</fullName>
    </submittedName>
</protein>
<accession>A0A8D8CGH0</accession>